<keyword evidence="2" id="KW-1185">Reference proteome</keyword>
<dbReference type="InterPro" id="IPR035992">
    <property type="entry name" value="Ricin_B-like_lectins"/>
</dbReference>
<dbReference type="CDD" id="cd23428">
    <property type="entry name" value="beta-trefoil_Ricin_SPI"/>
    <property type="match status" value="1"/>
</dbReference>
<evidence type="ECO:0008006" key="3">
    <source>
        <dbReference type="Google" id="ProtNLM"/>
    </source>
</evidence>
<dbReference type="InterPro" id="IPR031755">
    <property type="entry name" value="Inhibitor_I66"/>
</dbReference>
<protein>
    <recommendedName>
        <fullName evidence="3">Ricin B lectin domain-containing protein</fullName>
    </recommendedName>
</protein>
<proteinExistence type="predicted"/>
<dbReference type="Pfam" id="PF16850">
    <property type="entry name" value="Inhibitor_I66"/>
    <property type="match status" value="1"/>
</dbReference>
<dbReference type="EMBL" id="ML210326">
    <property type="protein sequence ID" value="TFK19758.1"/>
    <property type="molecule type" value="Genomic_DNA"/>
</dbReference>
<dbReference type="Proteomes" id="UP000307440">
    <property type="component" value="Unassembled WGS sequence"/>
</dbReference>
<evidence type="ECO:0000313" key="1">
    <source>
        <dbReference type="EMBL" id="TFK19758.1"/>
    </source>
</evidence>
<accession>A0A5C3KV26</accession>
<gene>
    <name evidence="1" type="ORF">FA15DRAFT_697328</name>
</gene>
<dbReference type="GO" id="GO:0004867">
    <property type="term" value="F:serine-type endopeptidase inhibitor activity"/>
    <property type="evidence" value="ECO:0007669"/>
    <property type="project" value="InterPro"/>
</dbReference>
<organism evidence="1 2">
    <name type="scientific">Coprinopsis marcescibilis</name>
    <name type="common">Agaric fungus</name>
    <name type="synonym">Psathyrella marcescibilis</name>
    <dbReference type="NCBI Taxonomy" id="230819"/>
    <lineage>
        <taxon>Eukaryota</taxon>
        <taxon>Fungi</taxon>
        <taxon>Dikarya</taxon>
        <taxon>Basidiomycota</taxon>
        <taxon>Agaricomycotina</taxon>
        <taxon>Agaricomycetes</taxon>
        <taxon>Agaricomycetidae</taxon>
        <taxon>Agaricales</taxon>
        <taxon>Agaricineae</taxon>
        <taxon>Psathyrellaceae</taxon>
        <taxon>Coprinopsis</taxon>
    </lineage>
</organism>
<dbReference type="Gene3D" id="2.80.10.50">
    <property type="match status" value="1"/>
</dbReference>
<sequence>MSLPTGRYFIRSVAQRPGNRVGRFVTEDRSLLPKRIVNAADDDVPHPWVVEKQGTDYTFSNNGARVGVSDGKLFAFLVDEPNQLWRVEPVDGEAFRIVNAAEETSGWVLDEGDKAQKLGESDRAKELWVFSPAQ</sequence>
<dbReference type="SUPFAM" id="SSF50370">
    <property type="entry name" value="Ricin B-like lectins"/>
    <property type="match status" value="1"/>
</dbReference>
<evidence type="ECO:0000313" key="2">
    <source>
        <dbReference type="Proteomes" id="UP000307440"/>
    </source>
</evidence>
<reference evidence="1 2" key="1">
    <citation type="journal article" date="2019" name="Nat. Ecol. Evol.">
        <title>Megaphylogeny resolves global patterns of mushroom evolution.</title>
        <authorList>
            <person name="Varga T."/>
            <person name="Krizsan K."/>
            <person name="Foldi C."/>
            <person name="Dima B."/>
            <person name="Sanchez-Garcia M."/>
            <person name="Sanchez-Ramirez S."/>
            <person name="Szollosi G.J."/>
            <person name="Szarkandi J.G."/>
            <person name="Papp V."/>
            <person name="Albert L."/>
            <person name="Andreopoulos W."/>
            <person name="Angelini C."/>
            <person name="Antonin V."/>
            <person name="Barry K.W."/>
            <person name="Bougher N.L."/>
            <person name="Buchanan P."/>
            <person name="Buyck B."/>
            <person name="Bense V."/>
            <person name="Catcheside P."/>
            <person name="Chovatia M."/>
            <person name="Cooper J."/>
            <person name="Damon W."/>
            <person name="Desjardin D."/>
            <person name="Finy P."/>
            <person name="Geml J."/>
            <person name="Haridas S."/>
            <person name="Hughes K."/>
            <person name="Justo A."/>
            <person name="Karasinski D."/>
            <person name="Kautmanova I."/>
            <person name="Kiss B."/>
            <person name="Kocsube S."/>
            <person name="Kotiranta H."/>
            <person name="LaButti K.M."/>
            <person name="Lechner B.E."/>
            <person name="Liimatainen K."/>
            <person name="Lipzen A."/>
            <person name="Lukacs Z."/>
            <person name="Mihaltcheva S."/>
            <person name="Morgado L.N."/>
            <person name="Niskanen T."/>
            <person name="Noordeloos M.E."/>
            <person name="Ohm R.A."/>
            <person name="Ortiz-Santana B."/>
            <person name="Ovrebo C."/>
            <person name="Racz N."/>
            <person name="Riley R."/>
            <person name="Savchenko A."/>
            <person name="Shiryaev A."/>
            <person name="Soop K."/>
            <person name="Spirin V."/>
            <person name="Szebenyi C."/>
            <person name="Tomsovsky M."/>
            <person name="Tulloss R.E."/>
            <person name="Uehling J."/>
            <person name="Grigoriev I.V."/>
            <person name="Vagvolgyi C."/>
            <person name="Papp T."/>
            <person name="Martin F.M."/>
            <person name="Miettinen O."/>
            <person name="Hibbett D.S."/>
            <person name="Nagy L.G."/>
        </authorList>
    </citation>
    <scope>NUCLEOTIDE SEQUENCE [LARGE SCALE GENOMIC DNA]</scope>
    <source>
        <strain evidence="1 2">CBS 121175</strain>
    </source>
</reference>
<dbReference type="OrthoDB" id="3439489at2759"/>
<dbReference type="AlphaFoldDB" id="A0A5C3KV26"/>
<name>A0A5C3KV26_COPMA</name>